<keyword evidence="4 12" id="KW-0812">Transmembrane</keyword>
<evidence type="ECO:0000256" key="6">
    <source>
        <dbReference type="ARBA" id="ARBA00022801"/>
    </source>
</evidence>
<dbReference type="GO" id="GO:0008889">
    <property type="term" value="F:glycerophosphodiester phosphodiesterase activity"/>
    <property type="evidence" value="ECO:0007669"/>
    <property type="project" value="UniProtKB-EC"/>
</dbReference>
<keyword evidence="9 12" id="KW-0472">Membrane</keyword>
<dbReference type="Gene3D" id="3.20.20.190">
    <property type="entry name" value="Phosphatidylinositol (PI) phosphodiesterase"/>
    <property type="match status" value="1"/>
</dbReference>
<dbReference type="GO" id="GO:0046475">
    <property type="term" value="P:glycerophospholipid catabolic process"/>
    <property type="evidence" value="ECO:0007669"/>
    <property type="project" value="TreeGrafter"/>
</dbReference>
<feature type="transmembrane region" description="Helical" evidence="12">
    <location>
        <begin position="6"/>
        <end position="24"/>
    </location>
</feature>
<evidence type="ECO:0000256" key="12">
    <source>
        <dbReference type="SAM" id="Phobius"/>
    </source>
</evidence>
<feature type="compositionally biased region" description="Low complexity" evidence="11">
    <location>
        <begin position="249"/>
        <end position="270"/>
    </location>
</feature>
<keyword evidence="8" id="KW-0443">Lipid metabolism</keyword>
<dbReference type="PANTHER" id="PTHR42758">
    <property type="entry name" value="PHOSPHATIDYLGLYCEROL PHOSPHOLIPASE C"/>
    <property type="match status" value="1"/>
</dbReference>
<evidence type="ECO:0000256" key="9">
    <source>
        <dbReference type="ARBA" id="ARBA00023136"/>
    </source>
</evidence>
<evidence type="ECO:0000259" key="13">
    <source>
        <dbReference type="PROSITE" id="PS51704"/>
    </source>
</evidence>
<dbReference type="Pfam" id="PF03009">
    <property type="entry name" value="GDPD"/>
    <property type="match status" value="1"/>
</dbReference>
<dbReference type="EC" id="3.1.4.46" evidence="3"/>
<evidence type="ECO:0000256" key="5">
    <source>
        <dbReference type="ARBA" id="ARBA00022798"/>
    </source>
</evidence>
<evidence type="ECO:0000256" key="11">
    <source>
        <dbReference type="SAM" id="MobiDB-lite"/>
    </source>
</evidence>
<feature type="region of interest" description="Disordered" evidence="11">
    <location>
        <begin position="249"/>
        <end position="306"/>
    </location>
</feature>
<evidence type="ECO:0000256" key="8">
    <source>
        <dbReference type="ARBA" id="ARBA00023098"/>
    </source>
</evidence>
<protein>
    <recommendedName>
        <fullName evidence="3">glycerophosphodiester phosphodiesterase</fullName>
        <ecNumber evidence="3">3.1.4.46</ecNumber>
    </recommendedName>
</protein>
<dbReference type="PANTHER" id="PTHR42758:SF2">
    <property type="entry name" value="PHOSPHATIDYLGLYCEROL PHOSPHOLIPASE C"/>
    <property type="match status" value="1"/>
</dbReference>
<dbReference type="OrthoDB" id="1058301at2759"/>
<keyword evidence="6" id="KW-0378">Hydrolase</keyword>
<dbReference type="InterPro" id="IPR052271">
    <property type="entry name" value="GDPD-Related"/>
</dbReference>
<evidence type="ECO:0000256" key="2">
    <source>
        <dbReference type="ARBA" id="ARBA00007277"/>
    </source>
</evidence>
<name>A0A2J8A803_9CHLO</name>
<evidence type="ECO:0000313" key="15">
    <source>
        <dbReference type="Proteomes" id="UP000236333"/>
    </source>
</evidence>
<comment type="subcellular location">
    <subcellularLocation>
        <location evidence="1">Membrane</location>
    </subcellularLocation>
</comment>
<dbReference type="EMBL" id="PGGS01000123">
    <property type="protein sequence ID" value="PNH08603.1"/>
    <property type="molecule type" value="Genomic_DNA"/>
</dbReference>
<feature type="domain" description="GP-PDE" evidence="13">
    <location>
        <begin position="175"/>
        <end position="389"/>
    </location>
</feature>
<accession>A0A2J8A803</accession>
<dbReference type="PROSITE" id="PS51704">
    <property type="entry name" value="GP_PDE"/>
    <property type="match status" value="1"/>
</dbReference>
<comment type="caution">
    <text evidence="14">The sequence shown here is derived from an EMBL/GenBank/DDBJ whole genome shotgun (WGS) entry which is preliminary data.</text>
</comment>
<dbReference type="Proteomes" id="UP000236333">
    <property type="component" value="Unassembled WGS sequence"/>
</dbReference>
<sequence length="389" mass="39854">AVWSYAFYTGMLLYLLLVHPLLWPDPIGTAFRAKPRGPTAAQAAAQADAAEVDDAAGGVRVGVAAAEGREAAAADQVQDMGAGPRAADVEAGIGAADASGSGTSADSGCQPRGRREARWGWPHRARSKAGGGSQGGAGGGSVSPVSDRALAASDAGADAGGSGGSEPAPPQAEEGAPCRCYCCAQGLPLIENTLCAFRHSVAVGADLLELDVQMTQDGHVVVFHDSTLHRMCGQAGRLSACDLGSGWPGAEGPAQGEAQAGDGAVADGDGPEAGAGSGRRLCRLCRTIPPSPQPQQQPGQQRSQRVSELRLSELPRLRPQPADGMYRKVDIKQDDPALVAAVAALAARHPGRTSRLLWGSFRQRTAARCLAAAPHVPLFASMQRALVLM</sequence>
<dbReference type="SUPFAM" id="SSF51695">
    <property type="entry name" value="PLC-like phosphodiesterases"/>
    <property type="match status" value="1"/>
</dbReference>
<feature type="non-terminal residue" evidence="14">
    <location>
        <position position="389"/>
    </location>
</feature>
<evidence type="ECO:0000256" key="4">
    <source>
        <dbReference type="ARBA" id="ARBA00022692"/>
    </source>
</evidence>
<gene>
    <name evidence="14" type="ORF">TSOC_004857</name>
</gene>
<dbReference type="AlphaFoldDB" id="A0A2J8A803"/>
<dbReference type="GO" id="GO:0016020">
    <property type="term" value="C:membrane"/>
    <property type="evidence" value="ECO:0007669"/>
    <property type="project" value="UniProtKB-SubCell"/>
</dbReference>
<keyword evidence="5" id="KW-0319">Glycerol metabolism</keyword>
<evidence type="ECO:0000313" key="14">
    <source>
        <dbReference type="EMBL" id="PNH08603.1"/>
    </source>
</evidence>
<keyword evidence="15" id="KW-1185">Reference proteome</keyword>
<dbReference type="GO" id="GO:0006071">
    <property type="term" value="P:glycerol metabolic process"/>
    <property type="evidence" value="ECO:0007669"/>
    <property type="project" value="UniProtKB-KW"/>
</dbReference>
<keyword evidence="7 12" id="KW-1133">Transmembrane helix</keyword>
<organism evidence="14 15">
    <name type="scientific">Tetrabaena socialis</name>
    <dbReference type="NCBI Taxonomy" id="47790"/>
    <lineage>
        <taxon>Eukaryota</taxon>
        <taxon>Viridiplantae</taxon>
        <taxon>Chlorophyta</taxon>
        <taxon>core chlorophytes</taxon>
        <taxon>Chlorophyceae</taxon>
        <taxon>CS clade</taxon>
        <taxon>Chlamydomonadales</taxon>
        <taxon>Tetrabaenaceae</taxon>
        <taxon>Tetrabaena</taxon>
    </lineage>
</organism>
<feature type="compositionally biased region" description="Gly residues" evidence="11">
    <location>
        <begin position="129"/>
        <end position="141"/>
    </location>
</feature>
<evidence type="ECO:0000256" key="1">
    <source>
        <dbReference type="ARBA" id="ARBA00004370"/>
    </source>
</evidence>
<evidence type="ECO:0000256" key="7">
    <source>
        <dbReference type="ARBA" id="ARBA00022989"/>
    </source>
</evidence>
<reference evidence="14 15" key="1">
    <citation type="journal article" date="2017" name="Mol. Biol. Evol.">
        <title>The 4-celled Tetrabaena socialis nuclear genome reveals the essential components for genetic control of cell number at the origin of multicellularity in the volvocine lineage.</title>
        <authorList>
            <person name="Featherston J."/>
            <person name="Arakaki Y."/>
            <person name="Hanschen E.R."/>
            <person name="Ferris P.J."/>
            <person name="Michod R.E."/>
            <person name="Olson B.J.S.C."/>
            <person name="Nozaki H."/>
            <person name="Durand P.M."/>
        </authorList>
    </citation>
    <scope>NUCLEOTIDE SEQUENCE [LARGE SCALE GENOMIC DNA]</scope>
    <source>
        <strain evidence="14 15">NIES-571</strain>
    </source>
</reference>
<comment type="similarity">
    <text evidence="2">Belongs to the glycerophosphoryl diester phosphodiesterase family.</text>
</comment>
<comment type="catalytic activity">
    <reaction evidence="10">
        <text>a sn-glycero-3-phosphodiester + H2O = an alcohol + sn-glycerol 3-phosphate + H(+)</text>
        <dbReference type="Rhea" id="RHEA:12969"/>
        <dbReference type="ChEBI" id="CHEBI:15377"/>
        <dbReference type="ChEBI" id="CHEBI:15378"/>
        <dbReference type="ChEBI" id="CHEBI:30879"/>
        <dbReference type="ChEBI" id="CHEBI:57597"/>
        <dbReference type="ChEBI" id="CHEBI:83408"/>
        <dbReference type="EC" id="3.1.4.46"/>
    </reaction>
</comment>
<proteinExistence type="inferred from homology"/>
<feature type="compositionally biased region" description="Low complexity" evidence="11">
    <location>
        <begin position="95"/>
        <end position="108"/>
    </location>
</feature>
<evidence type="ECO:0000256" key="10">
    <source>
        <dbReference type="ARBA" id="ARBA00047512"/>
    </source>
</evidence>
<feature type="non-terminal residue" evidence="14">
    <location>
        <position position="1"/>
    </location>
</feature>
<dbReference type="GO" id="GO:0005737">
    <property type="term" value="C:cytoplasm"/>
    <property type="evidence" value="ECO:0007669"/>
    <property type="project" value="UniProtKB-ARBA"/>
</dbReference>
<dbReference type="InterPro" id="IPR017946">
    <property type="entry name" value="PLC-like_Pdiesterase_TIM-brl"/>
</dbReference>
<feature type="region of interest" description="Disordered" evidence="11">
    <location>
        <begin position="95"/>
        <end position="171"/>
    </location>
</feature>
<evidence type="ECO:0000256" key="3">
    <source>
        <dbReference type="ARBA" id="ARBA00012247"/>
    </source>
</evidence>
<dbReference type="InterPro" id="IPR030395">
    <property type="entry name" value="GP_PDE_dom"/>
</dbReference>